<feature type="domain" description="ACT" evidence="8">
    <location>
        <begin position="326"/>
        <end position="399"/>
    </location>
</feature>
<evidence type="ECO:0000256" key="5">
    <source>
        <dbReference type="ARBA" id="ARBA00023239"/>
    </source>
</evidence>
<dbReference type="AlphaFoldDB" id="A0A9D0ZAU5"/>
<evidence type="ECO:0000259" key="8">
    <source>
        <dbReference type="PROSITE" id="PS51671"/>
    </source>
</evidence>
<comment type="cofactor">
    <cofactor evidence="2 7">
        <name>pyridoxal 5'-phosphate</name>
        <dbReference type="ChEBI" id="CHEBI:597326"/>
    </cofactor>
</comment>
<dbReference type="SUPFAM" id="SSF55021">
    <property type="entry name" value="ACT-like"/>
    <property type="match status" value="1"/>
</dbReference>
<keyword evidence="4 7" id="KW-0663">Pyridoxal phosphate</keyword>
<dbReference type="FunFam" id="3.40.50.1100:FF:000007">
    <property type="entry name" value="L-threonine dehydratase catabolic TdcB"/>
    <property type="match status" value="1"/>
</dbReference>
<dbReference type="InterPro" id="IPR036052">
    <property type="entry name" value="TrpB-like_PALP_sf"/>
</dbReference>
<dbReference type="InterPro" id="IPR002912">
    <property type="entry name" value="ACT_dom"/>
</dbReference>
<organism evidence="9 10">
    <name type="scientific">Candidatus Onthenecus intestinigallinarum</name>
    <dbReference type="NCBI Taxonomy" id="2840875"/>
    <lineage>
        <taxon>Bacteria</taxon>
        <taxon>Bacillati</taxon>
        <taxon>Bacillota</taxon>
        <taxon>Clostridia</taxon>
        <taxon>Eubacteriales</taxon>
        <taxon>Candidatus Onthenecus</taxon>
    </lineage>
</organism>
<dbReference type="PROSITE" id="PS51671">
    <property type="entry name" value="ACT"/>
    <property type="match status" value="1"/>
</dbReference>
<proteinExistence type="inferred from homology"/>
<dbReference type="InterPro" id="IPR005789">
    <property type="entry name" value="Thr_deHydtase_catblc"/>
</dbReference>
<name>A0A9D0ZAU5_9FIRM</name>
<evidence type="ECO:0000256" key="6">
    <source>
        <dbReference type="ARBA" id="ARBA00025527"/>
    </source>
</evidence>
<dbReference type="Gene3D" id="3.30.70.260">
    <property type="match status" value="1"/>
</dbReference>
<evidence type="ECO:0000256" key="7">
    <source>
        <dbReference type="RuleBase" id="RU363083"/>
    </source>
</evidence>
<dbReference type="InterPro" id="IPR045865">
    <property type="entry name" value="ACT-like_dom_sf"/>
</dbReference>
<dbReference type="GO" id="GO:0009097">
    <property type="term" value="P:isoleucine biosynthetic process"/>
    <property type="evidence" value="ECO:0007669"/>
    <property type="project" value="TreeGrafter"/>
</dbReference>
<dbReference type="EMBL" id="DVFJ01000006">
    <property type="protein sequence ID" value="HIQ71038.1"/>
    <property type="molecule type" value="Genomic_DNA"/>
</dbReference>
<comment type="function">
    <text evidence="6 7">Catalyzes the anaerobic formation of alpha-ketobutyrate and ammonia from threonine in a two-step reaction. The first step involved a dehydration of threonine and a production of enamine intermediates (aminocrotonate), which tautomerizes to its imine form (iminobutyrate). Both intermediates are unstable and short-lived. The second step is the nonenzymatic hydrolysis of the enamine/imine intermediates to form 2-ketobutyrate and free ammonia. In the low water environment of the cell, the second step is accelerated by RidA.</text>
</comment>
<comment type="subunit">
    <text evidence="7">In the native structure, TdcB is in a dimeric form, whereas in the TdcB-AMP complex, it exists in a tetrameric form (dimer of dimers).</text>
</comment>
<evidence type="ECO:0000313" key="9">
    <source>
        <dbReference type="EMBL" id="HIQ71038.1"/>
    </source>
</evidence>
<sequence length="399" mass="41962">MNVTLGMVLEAREHLKGIVHRTSLVPSKPLSNGEYQVYLKSESLQDTGSFKVRGAYIKIASLSPEERAAGVIASSAGNHAQGVALAAKAFGVPATIVMPEGAPIAKVKATRELGATVVLHGAVYDDAYAHARNLQEESGATFIHPFDDPMVIAGQGTIGLEIVDDMPDVDAIVVPIGGGGLAAGIAIAVKTLHPGIRVIGVEAAGAACMKASREAGHIVTLDSAKTIADGIAVMTPGVETFEICNQYLDDIVIVDDDEIAQTVLYLMERCKIVTEGAGAASVAAIMGHKFDCKGKIAAVLSGGNIDVTMLSRIIEKGMLKAGRMIKLRIVMEDKPGQLTLASRVIAESGGNVVQVHHDRECVELGINHALLEVSVETQDREHAERIISDLKRVGFSLLG</sequence>
<dbReference type="Pfam" id="PF00291">
    <property type="entry name" value="PALP"/>
    <property type="match status" value="1"/>
</dbReference>
<dbReference type="Proteomes" id="UP000886887">
    <property type="component" value="Unassembled WGS sequence"/>
</dbReference>
<dbReference type="PANTHER" id="PTHR48078">
    <property type="entry name" value="THREONINE DEHYDRATASE, MITOCHONDRIAL-RELATED"/>
    <property type="match status" value="1"/>
</dbReference>
<comment type="pathway">
    <text evidence="7">Amino-acid degradation; L-threonine degradation via propanoate pathway; propanoate from L-threonine: step 1/4.</text>
</comment>
<dbReference type="InterPro" id="IPR001926">
    <property type="entry name" value="TrpB-like_PALP"/>
</dbReference>
<comment type="similarity">
    <text evidence="3 7">Belongs to the serine/threonine dehydratase family.</text>
</comment>
<accession>A0A9D0ZAU5</accession>
<dbReference type="CDD" id="cd01562">
    <property type="entry name" value="Thr-dehyd"/>
    <property type="match status" value="1"/>
</dbReference>
<comment type="catalytic activity">
    <reaction evidence="1 7">
        <text>L-threonine = 2-oxobutanoate + NH4(+)</text>
        <dbReference type="Rhea" id="RHEA:22108"/>
        <dbReference type="ChEBI" id="CHEBI:16763"/>
        <dbReference type="ChEBI" id="CHEBI:28938"/>
        <dbReference type="ChEBI" id="CHEBI:57926"/>
        <dbReference type="EC" id="4.3.1.19"/>
    </reaction>
</comment>
<dbReference type="EC" id="4.3.1.19" evidence="7"/>
<evidence type="ECO:0000256" key="1">
    <source>
        <dbReference type="ARBA" id="ARBA00001274"/>
    </source>
</evidence>
<dbReference type="GO" id="GO:0004794">
    <property type="term" value="F:threonine deaminase activity"/>
    <property type="evidence" value="ECO:0007669"/>
    <property type="project" value="UniProtKB-EC"/>
</dbReference>
<dbReference type="Gene3D" id="3.40.50.1100">
    <property type="match status" value="2"/>
</dbReference>
<dbReference type="GO" id="GO:0003941">
    <property type="term" value="F:L-serine ammonia-lyase activity"/>
    <property type="evidence" value="ECO:0007669"/>
    <property type="project" value="TreeGrafter"/>
</dbReference>
<dbReference type="CDD" id="cd04886">
    <property type="entry name" value="ACT_ThrD-II-like"/>
    <property type="match status" value="1"/>
</dbReference>
<keyword evidence="7" id="KW-0547">Nucleotide-binding</keyword>
<reference evidence="9" key="2">
    <citation type="journal article" date="2021" name="PeerJ">
        <title>Extensive microbial diversity within the chicken gut microbiome revealed by metagenomics and culture.</title>
        <authorList>
            <person name="Gilroy R."/>
            <person name="Ravi A."/>
            <person name="Getino M."/>
            <person name="Pursley I."/>
            <person name="Horton D.L."/>
            <person name="Alikhan N.F."/>
            <person name="Baker D."/>
            <person name="Gharbi K."/>
            <person name="Hall N."/>
            <person name="Watson M."/>
            <person name="Adriaenssens E.M."/>
            <person name="Foster-Nyarko E."/>
            <person name="Jarju S."/>
            <person name="Secka A."/>
            <person name="Antonio M."/>
            <person name="Oren A."/>
            <person name="Chaudhuri R.R."/>
            <person name="La Ragione R."/>
            <person name="Hildebrand F."/>
            <person name="Pallen M.J."/>
        </authorList>
    </citation>
    <scope>NUCLEOTIDE SEQUENCE</scope>
    <source>
        <strain evidence="9">ChiSxjej2B14-6234</strain>
    </source>
</reference>
<gene>
    <name evidence="9" type="ORF">IAB73_02355</name>
</gene>
<dbReference type="PANTHER" id="PTHR48078:SF6">
    <property type="entry name" value="L-THREONINE DEHYDRATASE CATABOLIC TDCB"/>
    <property type="match status" value="1"/>
</dbReference>
<dbReference type="FunFam" id="3.40.50.1100:FF:000005">
    <property type="entry name" value="Threonine dehydratase catabolic"/>
    <property type="match status" value="1"/>
</dbReference>
<keyword evidence="5 7" id="KW-0456">Lyase</keyword>
<reference evidence="9" key="1">
    <citation type="submission" date="2020-10" db="EMBL/GenBank/DDBJ databases">
        <authorList>
            <person name="Gilroy R."/>
        </authorList>
    </citation>
    <scope>NUCLEOTIDE SEQUENCE</scope>
    <source>
        <strain evidence="9">ChiSxjej2B14-6234</strain>
    </source>
</reference>
<evidence type="ECO:0000313" key="10">
    <source>
        <dbReference type="Proteomes" id="UP000886887"/>
    </source>
</evidence>
<dbReference type="GO" id="GO:0000166">
    <property type="term" value="F:nucleotide binding"/>
    <property type="evidence" value="ECO:0007669"/>
    <property type="project" value="UniProtKB-KW"/>
</dbReference>
<dbReference type="InterPro" id="IPR044561">
    <property type="entry name" value="ACT_ThrD-II-like"/>
</dbReference>
<comment type="caution">
    <text evidence="9">The sequence shown here is derived from an EMBL/GenBank/DDBJ whole genome shotgun (WGS) entry which is preliminary data.</text>
</comment>
<dbReference type="SUPFAM" id="SSF53686">
    <property type="entry name" value="Tryptophan synthase beta subunit-like PLP-dependent enzymes"/>
    <property type="match status" value="1"/>
</dbReference>
<evidence type="ECO:0000256" key="4">
    <source>
        <dbReference type="ARBA" id="ARBA00022898"/>
    </source>
</evidence>
<dbReference type="GO" id="GO:0006567">
    <property type="term" value="P:L-threonine catabolic process"/>
    <property type="evidence" value="ECO:0007669"/>
    <property type="project" value="InterPro"/>
</dbReference>
<dbReference type="NCBIfam" id="TIGR01127">
    <property type="entry name" value="ilvA_1Cterm"/>
    <property type="match status" value="1"/>
</dbReference>
<protein>
    <recommendedName>
        <fullName evidence="7">L-threonine dehydratase catabolic TdcB</fullName>
        <ecNumber evidence="7">4.3.1.19</ecNumber>
    </recommendedName>
    <alternativeName>
        <fullName evidence="7">Threonine deaminase</fullName>
    </alternativeName>
</protein>
<dbReference type="GO" id="GO:0006565">
    <property type="term" value="P:L-serine catabolic process"/>
    <property type="evidence" value="ECO:0007669"/>
    <property type="project" value="TreeGrafter"/>
</dbReference>
<evidence type="ECO:0000256" key="3">
    <source>
        <dbReference type="ARBA" id="ARBA00010869"/>
    </source>
</evidence>
<dbReference type="InterPro" id="IPR050147">
    <property type="entry name" value="Ser/Thr_Dehydratase"/>
</dbReference>
<evidence type="ECO:0000256" key="2">
    <source>
        <dbReference type="ARBA" id="ARBA00001933"/>
    </source>
</evidence>